<feature type="domain" description="Vacuolar protein 14 C-terminal Fig4-binding" evidence="5">
    <location>
        <begin position="16"/>
        <end position="231"/>
    </location>
</feature>
<reference evidence="6" key="1">
    <citation type="submission" date="2021-01" db="EMBL/GenBank/DDBJ databases">
        <authorList>
            <person name="Corre E."/>
            <person name="Pelletier E."/>
            <person name="Niang G."/>
            <person name="Scheremetjew M."/>
            <person name="Finn R."/>
            <person name="Kale V."/>
            <person name="Holt S."/>
            <person name="Cochrane G."/>
            <person name="Meng A."/>
            <person name="Brown T."/>
            <person name="Cohen L."/>
        </authorList>
    </citation>
    <scope>NUCLEOTIDE SEQUENCE</scope>
    <source>
        <strain evidence="6">RCC856</strain>
    </source>
</reference>
<evidence type="ECO:0000256" key="3">
    <source>
        <dbReference type="ARBA" id="ARBA00023136"/>
    </source>
</evidence>
<feature type="region of interest" description="Disordered" evidence="4">
    <location>
        <begin position="250"/>
        <end position="285"/>
    </location>
</feature>
<dbReference type="InterPro" id="IPR021841">
    <property type="entry name" value="VAC14_Fig4p-bd"/>
</dbReference>
<dbReference type="PANTHER" id="PTHR16023:SF0">
    <property type="entry name" value="PROTEIN VAC14 HOMOLOG"/>
    <property type="match status" value="1"/>
</dbReference>
<evidence type="ECO:0000256" key="1">
    <source>
        <dbReference type="ARBA" id="ARBA00004308"/>
    </source>
</evidence>
<gene>
    <name evidence="6" type="ORF">CLAU1311_LOCUS4533</name>
</gene>
<sequence>MVAALLDRFRGDKGLQLLQSRGSLVIRRLCSLLGPEKVFTTVSHLLVREQDLPFASTMVQALNLILLTAPELKQPRNALKNVVAHTHGHLHHHHHDSAHSSSSSSATPLASPMASGSHGKTPTAVEMFEALYRSFSHSCCATLSLCLHAGAYAHACEVIDCLGTDLDISDHILLELDRLVRLIESPMFTAVRLKLLDPAKHPALCKCLYGILTLLPQSKAWDTLNRRLESVPSDKLVMLSDLITGESSLDHASAKERKKEKSGTGFKHLGKSKSRTQDHAGDNGAEGHIHFDRLLHVFYHCQSKHGKLHN</sequence>
<dbReference type="Pfam" id="PF11916">
    <property type="entry name" value="Vac14_Fig4_bd"/>
    <property type="match status" value="1"/>
</dbReference>
<feature type="compositionally biased region" description="Low complexity" evidence="4">
    <location>
        <begin position="99"/>
        <end position="115"/>
    </location>
</feature>
<protein>
    <recommendedName>
        <fullName evidence="5">Vacuolar protein 14 C-terminal Fig4-binding domain-containing protein</fullName>
    </recommendedName>
</protein>
<feature type="compositionally biased region" description="Basic and acidic residues" evidence="4">
    <location>
        <begin position="275"/>
        <end position="285"/>
    </location>
</feature>
<evidence type="ECO:0000256" key="4">
    <source>
        <dbReference type="SAM" id="MobiDB-lite"/>
    </source>
</evidence>
<dbReference type="GO" id="GO:0006661">
    <property type="term" value="P:phosphatidylinositol biosynthetic process"/>
    <property type="evidence" value="ECO:0007669"/>
    <property type="project" value="InterPro"/>
</dbReference>
<evidence type="ECO:0000256" key="2">
    <source>
        <dbReference type="ARBA" id="ARBA00022737"/>
    </source>
</evidence>
<keyword evidence="2" id="KW-0677">Repeat</keyword>
<dbReference type="PANTHER" id="PTHR16023">
    <property type="entry name" value="TAX1 BINDING PROTEIN-RELATED"/>
    <property type="match status" value="1"/>
</dbReference>
<evidence type="ECO:0000259" key="5">
    <source>
        <dbReference type="Pfam" id="PF11916"/>
    </source>
</evidence>
<feature type="region of interest" description="Disordered" evidence="4">
    <location>
        <begin position="90"/>
        <end position="118"/>
    </location>
</feature>
<accession>A0A7S2Z3C3</accession>
<name>A0A7S2Z3C3_9CHLO</name>
<keyword evidence="3" id="KW-0472">Membrane</keyword>
<feature type="compositionally biased region" description="Basic and acidic residues" evidence="4">
    <location>
        <begin position="250"/>
        <end position="262"/>
    </location>
</feature>
<dbReference type="InterPro" id="IPR026825">
    <property type="entry name" value="Vac14"/>
</dbReference>
<dbReference type="GO" id="GO:0070772">
    <property type="term" value="C:PAS complex"/>
    <property type="evidence" value="ECO:0007669"/>
    <property type="project" value="InterPro"/>
</dbReference>
<dbReference type="EMBL" id="HBHU01007012">
    <property type="protein sequence ID" value="CAE0019267.1"/>
    <property type="molecule type" value="Transcribed_RNA"/>
</dbReference>
<comment type="subcellular location">
    <subcellularLocation>
        <location evidence="1">Endomembrane system</location>
    </subcellularLocation>
</comment>
<evidence type="ECO:0000313" key="6">
    <source>
        <dbReference type="EMBL" id="CAE0019267.1"/>
    </source>
</evidence>
<dbReference type="GO" id="GO:0010008">
    <property type="term" value="C:endosome membrane"/>
    <property type="evidence" value="ECO:0007669"/>
    <property type="project" value="TreeGrafter"/>
</dbReference>
<organism evidence="6">
    <name type="scientific">Chloropicon laureae</name>
    <dbReference type="NCBI Taxonomy" id="464258"/>
    <lineage>
        <taxon>Eukaryota</taxon>
        <taxon>Viridiplantae</taxon>
        <taxon>Chlorophyta</taxon>
        <taxon>Chloropicophyceae</taxon>
        <taxon>Chloropicales</taxon>
        <taxon>Chloropicaceae</taxon>
        <taxon>Chloropicon</taxon>
    </lineage>
</organism>
<proteinExistence type="predicted"/>
<dbReference type="AlphaFoldDB" id="A0A7S2Z3C3"/>